<dbReference type="EMBL" id="AAPJ01000005">
    <property type="protein sequence ID" value="EAS49273.1"/>
    <property type="molecule type" value="Genomic_DNA"/>
</dbReference>
<evidence type="ECO:0000313" key="2">
    <source>
        <dbReference type="EMBL" id="EAS49273.1"/>
    </source>
</evidence>
<name>Q1YGF2_AURMS</name>
<dbReference type="AlphaFoldDB" id="Q1YGF2"/>
<dbReference type="Proteomes" id="UP000000321">
    <property type="component" value="Unassembled WGS sequence"/>
</dbReference>
<evidence type="ECO:0000313" key="3">
    <source>
        <dbReference type="Proteomes" id="UP000000321"/>
    </source>
</evidence>
<gene>
    <name evidence="2" type="ORF">SI859A1_02874</name>
</gene>
<dbReference type="Gene3D" id="2.30.30.240">
    <property type="entry name" value="PRC-barrel domain"/>
    <property type="match status" value="1"/>
</dbReference>
<accession>Q1YGF2</accession>
<dbReference type="InterPro" id="IPR027275">
    <property type="entry name" value="PRC-brl_dom"/>
</dbReference>
<reference evidence="2 3" key="1">
    <citation type="journal article" date="2008" name="Appl. Environ. Microbiol.">
        <title>Genomic insights into Mn(II) oxidation by the marine alphaproteobacterium Aurantimonas sp. strain SI85-9A1.</title>
        <authorList>
            <person name="Dick G.J."/>
            <person name="Podell S."/>
            <person name="Johnson H.A."/>
            <person name="Rivera-Espinoza Y."/>
            <person name="Bernier-Latmani R."/>
            <person name="McCarthy J.K."/>
            <person name="Torpey J.W."/>
            <person name="Clement B.G."/>
            <person name="Gaasterland T."/>
            <person name="Tebo B.M."/>
        </authorList>
    </citation>
    <scope>NUCLEOTIDE SEQUENCE [LARGE SCALE GENOMIC DNA]</scope>
    <source>
        <strain evidence="2 3">SI85-9A1</strain>
    </source>
</reference>
<dbReference type="Pfam" id="PF05239">
    <property type="entry name" value="PRC"/>
    <property type="match status" value="1"/>
</dbReference>
<sequence>MASEETDNEVGINNIEASRVEGTAVYNTDGDHLGHIQDLVIGKRDGQVKYAILSFGGFLGIGEDYHPLPWHVLKYDARQGGYVVGITREQLEGAPRFASDASPGWNDPDTGQRIDDYWRPAYI</sequence>
<comment type="caution">
    <text evidence="2">The sequence shown here is derived from an EMBL/GenBank/DDBJ whole genome shotgun (WGS) entry which is preliminary data.</text>
</comment>
<keyword evidence="3" id="KW-1185">Reference proteome</keyword>
<feature type="domain" description="PRC-barrel" evidence="1">
    <location>
        <begin position="14"/>
        <end position="90"/>
    </location>
</feature>
<dbReference type="InterPro" id="IPR011033">
    <property type="entry name" value="PRC_barrel-like_sf"/>
</dbReference>
<dbReference type="HOGENOM" id="CLU_108884_2_0_5"/>
<dbReference type="RefSeq" id="WP_009210693.1">
    <property type="nucleotide sequence ID" value="NZ_BBWP01000008.1"/>
</dbReference>
<dbReference type="PANTHER" id="PTHR36505">
    <property type="entry name" value="BLR1072 PROTEIN"/>
    <property type="match status" value="1"/>
</dbReference>
<dbReference type="BioCyc" id="AURANTIMONAS:SI859A1_02874-MONOMER"/>
<proteinExistence type="predicted"/>
<protein>
    <submittedName>
        <fullName evidence="2">PRC-barrel domain protein</fullName>
    </submittedName>
</protein>
<organism evidence="2 3">
    <name type="scientific">Aurantimonas manganoxydans (strain ATCC BAA-1229 / DSM 21871 / SI85-9A1)</name>
    <dbReference type="NCBI Taxonomy" id="287752"/>
    <lineage>
        <taxon>Bacteria</taxon>
        <taxon>Pseudomonadati</taxon>
        <taxon>Pseudomonadota</taxon>
        <taxon>Alphaproteobacteria</taxon>
        <taxon>Hyphomicrobiales</taxon>
        <taxon>Aurantimonadaceae</taxon>
        <taxon>Aurantimonas</taxon>
    </lineage>
</organism>
<dbReference type="OrthoDB" id="7274881at2"/>
<dbReference type="SUPFAM" id="SSF50346">
    <property type="entry name" value="PRC-barrel domain"/>
    <property type="match status" value="1"/>
</dbReference>
<evidence type="ECO:0000259" key="1">
    <source>
        <dbReference type="Pfam" id="PF05239"/>
    </source>
</evidence>
<dbReference type="PANTHER" id="PTHR36505:SF1">
    <property type="entry name" value="BLR1072 PROTEIN"/>
    <property type="match status" value="1"/>
</dbReference>